<dbReference type="InterPro" id="IPR015946">
    <property type="entry name" value="KH_dom-like_a/b"/>
</dbReference>
<protein>
    <submittedName>
        <fullName evidence="1">Osmotically-inducible protein OsmC</fullName>
    </submittedName>
</protein>
<name>A0A069CRP6_WEIOS</name>
<dbReference type="Gene3D" id="3.30.300.20">
    <property type="match status" value="1"/>
</dbReference>
<keyword evidence="2" id="KW-1185">Reference proteome</keyword>
<dbReference type="Proteomes" id="UP000030643">
    <property type="component" value="Unassembled WGS sequence"/>
</dbReference>
<accession>A0A069CRP6</accession>
<dbReference type="GO" id="GO:0004601">
    <property type="term" value="F:peroxidase activity"/>
    <property type="evidence" value="ECO:0007669"/>
    <property type="project" value="InterPro"/>
</dbReference>
<dbReference type="InterPro" id="IPR052707">
    <property type="entry name" value="OsmC_Ohr_Peroxiredoxin"/>
</dbReference>
<dbReference type="eggNOG" id="COG1764">
    <property type="taxonomic scope" value="Bacteria"/>
</dbReference>
<sequence length="145" mass="15116">MANVSTASAQWQGDLEHGFGTISLESSQVLTESPYNFKARAEHSVSITTPEELLGAAHAACFSMAFSMVLAQQGLKADSIDTTADVTFSVTSAGPAITSIHLTSHVNLAGLAEADFQRLAEQVKTTCPVSKALTGVAITLDASMN</sequence>
<dbReference type="PANTHER" id="PTHR42830:SF1">
    <property type="entry name" value="OSMOTICALLY INDUCIBLE FAMILY PROTEIN"/>
    <property type="match status" value="1"/>
</dbReference>
<gene>
    <name evidence="1" type="ORF">WOSG25_011710</name>
</gene>
<dbReference type="RefSeq" id="WP_027698215.1">
    <property type="nucleotide sequence ID" value="NZ_DF820484.1"/>
</dbReference>
<dbReference type="Pfam" id="PF02566">
    <property type="entry name" value="OsmC"/>
    <property type="match status" value="1"/>
</dbReference>
<reference evidence="2" key="1">
    <citation type="journal article" date="2014" name="Genome Announc.">
        <title>Draft genome sequence of Weissella oryzae SG25T, isolated from fermented rice grains.</title>
        <authorList>
            <person name="Tanizawa Y."/>
            <person name="Fujisawa T."/>
            <person name="Mochizuki T."/>
            <person name="Kaminuma E."/>
            <person name="Suzuki Y."/>
            <person name="Nakamura Y."/>
            <person name="Tohno M."/>
        </authorList>
    </citation>
    <scope>NUCLEOTIDE SEQUENCE [LARGE SCALE GENOMIC DNA]</scope>
    <source>
        <strain evidence="2">DSM 25784 / JCM 18191 / LMG 30913 / SG25</strain>
    </source>
</reference>
<dbReference type="NCBIfam" id="TIGR03562">
    <property type="entry name" value="osmo_induc_OsmC"/>
    <property type="match status" value="1"/>
</dbReference>
<dbReference type="InterPro" id="IPR019904">
    <property type="entry name" value="Peroxiredoxin_OsmC"/>
</dbReference>
<dbReference type="InterPro" id="IPR003718">
    <property type="entry name" value="OsmC/Ohr_fam"/>
</dbReference>
<dbReference type="STRING" id="1329250.WOSG25_011710"/>
<organism evidence="1 2">
    <name type="scientific">Weissella oryzae (strain DSM 25784 / JCM 18191 / LMG 30913 / SG25)</name>
    <dbReference type="NCBI Taxonomy" id="1329250"/>
    <lineage>
        <taxon>Bacteria</taxon>
        <taxon>Bacillati</taxon>
        <taxon>Bacillota</taxon>
        <taxon>Bacilli</taxon>
        <taxon>Lactobacillales</taxon>
        <taxon>Lactobacillaceae</taxon>
        <taxon>Weissella</taxon>
    </lineage>
</organism>
<evidence type="ECO:0000313" key="2">
    <source>
        <dbReference type="Proteomes" id="UP000030643"/>
    </source>
</evidence>
<dbReference type="AlphaFoldDB" id="A0A069CRP6"/>
<proteinExistence type="predicted"/>
<evidence type="ECO:0000313" key="1">
    <source>
        <dbReference type="EMBL" id="GAK30074.1"/>
    </source>
</evidence>
<dbReference type="PANTHER" id="PTHR42830">
    <property type="entry name" value="OSMOTICALLY INDUCIBLE FAMILY PROTEIN"/>
    <property type="match status" value="1"/>
</dbReference>
<dbReference type="OrthoDB" id="9807532at2"/>
<dbReference type="InterPro" id="IPR036102">
    <property type="entry name" value="OsmC/Ohrsf"/>
</dbReference>
<dbReference type="SUPFAM" id="SSF82784">
    <property type="entry name" value="OsmC-like"/>
    <property type="match status" value="1"/>
</dbReference>
<dbReference type="GO" id="GO:0006979">
    <property type="term" value="P:response to oxidative stress"/>
    <property type="evidence" value="ECO:0007669"/>
    <property type="project" value="InterPro"/>
</dbReference>
<dbReference type="EMBL" id="DF820484">
    <property type="protein sequence ID" value="GAK30074.1"/>
    <property type="molecule type" value="Genomic_DNA"/>
</dbReference>